<dbReference type="Proteomes" id="UP000009881">
    <property type="component" value="Unassembled WGS sequence"/>
</dbReference>
<accession>K9HF16</accession>
<keyword evidence="3" id="KW-1185">Reference proteome</keyword>
<organism evidence="2 3">
    <name type="scientific">Caenispirillum salinarum AK4</name>
    <dbReference type="NCBI Taxonomy" id="1238182"/>
    <lineage>
        <taxon>Bacteria</taxon>
        <taxon>Pseudomonadati</taxon>
        <taxon>Pseudomonadota</taxon>
        <taxon>Alphaproteobacteria</taxon>
        <taxon>Rhodospirillales</taxon>
        <taxon>Novispirillaceae</taxon>
        <taxon>Caenispirillum</taxon>
    </lineage>
</organism>
<sequence>MPVEVHIPLTLRLDPALARAEHLAEVEAAVSAAARRALAEVDAEVIAPRGGYAVPRLHAPTFTWAGAAAALSRDWQQDAERAVSAGLRAAVAATPNTAAARLTQAPEPVPAAPRDRMERGRRRGGRYRIPSYAGGTADVPIYMAGPEAPEVDRDTQRVRLWAWDGSDADYLRQSIGRFLLTVPDSHAPLGQPVGVLLIVPGAYAVVVVKVTQRADGRLYYRHVANFEVGQSVQRTEIDDEGDVAVSGGAMPTAPRVTLRKVVPVGGAEAYLRERYYEVAREILAQEGASLDADMREALDAHAASAAGSLIHKQGYLAALEAPGDTTWCSVPPDAFPGSSLAVFPMTHVAPRAEAYGKDGGDVAAAGTAEDGGAGVDANAGADGRENAGAGGGRRGAAFGGPAPGEALTGPAAFYPASPDGTTVELGLGSLNGEPSLDELGRFGDALSRLMRQIAFRLEMPEGDHCGSFAIAAAYMIGVRASSVATHAETAPSSTRPTPGGGGNLGSIDMAPERSRAVQVMRYVAGVTPLLTRFQHLMVEVYDLPPIKRMITGTFEGDGVGWALAFYKRYSPTVERATGALFKRTCQIVMLQLLRASEQQIRARLANMDRYYGQVRALILGLVAPEADLRQLRDRLREDAAWSGETSAMIGQVYSSWKDARGALTASLGQQVLDEAALRDPGGRKAGEIVRTPQGARIRDADGRLWSVAELEQAIAFRHGMATSVDPLIHQFQDIPEVVGAFRQNPGAARAYLESLLQEMLANNAEMQRKTKAEDDFAFLSGKISDDLPNRTVPYTSYKLQGVHLLAHEAVGDAFQGDRAYAGGLDFVMSVELGRQGLVAFGQTVSLLALAVVCPPLAMVAGAGVAAASYADAAGQARLYGAMIDPEVILSKAQVEMDLFLAELEVVMAAIDVVVPVLKTAGAGARVVGRQGSAAGVGAMGRHARRRFMDSMAEQARHGIEVAVAKEVLTEQAMGQVMPLVLGPLMREIHREITIGAGGGAARSGPGGPVAPAAAEPVADEAENALIQRLEEYQEGLRDERLPSAEEAP</sequence>
<comment type="caution">
    <text evidence="2">The sequence shown here is derived from an EMBL/GenBank/DDBJ whole genome shotgun (WGS) entry which is preliminary data.</text>
</comment>
<evidence type="ECO:0000313" key="2">
    <source>
        <dbReference type="EMBL" id="EKV27266.1"/>
    </source>
</evidence>
<dbReference type="EMBL" id="ANHY01000020">
    <property type="protein sequence ID" value="EKV27266.1"/>
    <property type="molecule type" value="Genomic_DNA"/>
</dbReference>
<dbReference type="OrthoDB" id="3674040at2"/>
<dbReference type="AlphaFoldDB" id="K9HF16"/>
<dbReference type="RefSeq" id="WP_009542164.1">
    <property type="nucleotide sequence ID" value="NZ_ANHY01000020.1"/>
</dbReference>
<feature type="compositionally biased region" description="Gly residues" evidence="1">
    <location>
        <begin position="388"/>
        <end position="402"/>
    </location>
</feature>
<feature type="compositionally biased region" description="Gly residues" evidence="1">
    <location>
        <begin position="996"/>
        <end position="1007"/>
    </location>
</feature>
<feature type="region of interest" description="Disordered" evidence="1">
    <location>
        <begin position="996"/>
        <end position="1019"/>
    </location>
</feature>
<proteinExistence type="predicted"/>
<evidence type="ECO:0000313" key="3">
    <source>
        <dbReference type="Proteomes" id="UP000009881"/>
    </source>
</evidence>
<dbReference type="STRING" id="1238182.C882_1768"/>
<feature type="region of interest" description="Disordered" evidence="1">
    <location>
        <begin position="99"/>
        <end position="127"/>
    </location>
</feature>
<dbReference type="PATRIC" id="fig|1238182.3.peg.3722"/>
<feature type="region of interest" description="Disordered" evidence="1">
    <location>
        <begin position="375"/>
        <end position="402"/>
    </location>
</feature>
<gene>
    <name evidence="2" type="ORF">C882_1768</name>
</gene>
<evidence type="ECO:0000256" key="1">
    <source>
        <dbReference type="SAM" id="MobiDB-lite"/>
    </source>
</evidence>
<protein>
    <submittedName>
        <fullName evidence="2">Uncharacterized protein</fullName>
    </submittedName>
</protein>
<dbReference type="eggNOG" id="ENOG5033QGS">
    <property type="taxonomic scope" value="Bacteria"/>
</dbReference>
<name>K9HF16_9PROT</name>
<reference evidence="2 3" key="1">
    <citation type="journal article" date="2013" name="Genome Announc.">
        <title>Draft Genome Sequence of an Alphaproteobacterium, Caenispirillum salinarum AK4(T), Isolated from a Solar Saltern.</title>
        <authorList>
            <person name="Khatri I."/>
            <person name="Singh A."/>
            <person name="Korpole S."/>
            <person name="Pinnaka A.K."/>
            <person name="Subramanian S."/>
        </authorList>
    </citation>
    <scope>NUCLEOTIDE SEQUENCE [LARGE SCALE GENOMIC DNA]</scope>
    <source>
        <strain evidence="2 3">AK4</strain>
    </source>
</reference>